<dbReference type="EMBL" id="MG592409">
    <property type="protein sequence ID" value="AUR82525.1"/>
    <property type="molecule type" value="Genomic_DNA"/>
</dbReference>
<evidence type="ECO:0000313" key="1">
    <source>
        <dbReference type="EMBL" id="AUR82525.1"/>
    </source>
</evidence>
<organism evidence="1 2">
    <name type="scientific">Vibrio phage 1.025.O._10N.222.46.B6</name>
    <dbReference type="NCBI Taxonomy" id="1881420"/>
    <lineage>
        <taxon>Viruses</taxon>
        <taxon>Duplodnaviria</taxon>
        <taxon>Heunggongvirae</taxon>
        <taxon>Uroviricota</taxon>
        <taxon>Caudoviricetes</taxon>
        <taxon>Schitoviridae</taxon>
        <taxon>Pontosvirinae</taxon>
        <taxon>Nahantvirus</taxon>
        <taxon>Nahantvirus 49C7</taxon>
    </lineage>
</organism>
<accession>A0A2I7QM80</accession>
<sequence>MLNTKPNNNIAPQVIENITRWHHDRNLIEGTTDWNQTKKLLEEFIEVVAAQMPGQDPMAIAAQVRLWTEQLYDSGRIKSVDPEDAQAALKDGLGDMGVVAINMAERNDWGYAYCLNASYQEIKDRKGKMVDGMYVKEADL</sequence>
<proteinExistence type="predicted"/>
<reference evidence="1 2" key="1">
    <citation type="submission" date="2017-11" db="EMBL/GenBank/DDBJ databases">
        <title>A major lineage of nontailed dsDNA viruses as unrecognized killers of marine bacteria.</title>
        <authorList>
            <person name="Kauffman K.M."/>
            <person name="Hussain F.A."/>
            <person name="Yang J."/>
            <person name="Arevalo P."/>
            <person name="Brown J.M."/>
            <person name="Chang W.K."/>
            <person name="VanInsberghe D."/>
            <person name="Elsherbini J."/>
            <person name="Cutler M.B."/>
            <person name="Kelly L."/>
            <person name="Polz M.F."/>
        </authorList>
    </citation>
    <scope>NUCLEOTIDE SEQUENCE [LARGE SCALE GENOMIC DNA]</scope>
</reference>
<name>A0A2I7QM80_9CAUD</name>
<evidence type="ECO:0000313" key="2">
    <source>
        <dbReference type="Proteomes" id="UP000269377"/>
    </source>
</evidence>
<gene>
    <name evidence="1" type="ORF">NVP1025O_042</name>
</gene>
<dbReference type="Proteomes" id="UP000269377">
    <property type="component" value="Segment"/>
</dbReference>
<protein>
    <submittedName>
        <fullName evidence="1">Uncharacterized protein</fullName>
    </submittedName>
</protein>